<keyword evidence="2" id="KW-1185">Reference proteome</keyword>
<dbReference type="STRING" id="4072.A0A2G2ZLD3"/>
<dbReference type="Gramene" id="PHT82792">
    <property type="protein sequence ID" value="PHT82792"/>
    <property type="gene ID" value="T459_11235"/>
</dbReference>
<dbReference type="Proteomes" id="UP000222542">
    <property type="component" value="Unassembled WGS sequence"/>
</dbReference>
<evidence type="ECO:0000313" key="1">
    <source>
        <dbReference type="EMBL" id="PHT82792.1"/>
    </source>
</evidence>
<proteinExistence type="predicted"/>
<reference evidence="1 2" key="2">
    <citation type="journal article" date="2017" name="Genome Biol.">
        <title>New reference genome sequences of hot pepper reveal the massive evolution of plant disease-resistance genes by retroduplication.</title>
        <authorList>
            <person name="Kim S."/>
            <person name="Park J."/>
            <person name="Yeom S.I."/>
            <person name="Kim Y.M."/>
            <person name="Seo E."/>
            <person name="Kim K.T."/>
            <person name="Kim M.S."/>
            <person name="Lee J.M."/>
            <person name="Cheong K."/>
            <person name="Shin H.S."/>
            <person name="Kim S.B."/>
            <person name="Han K."/>
            <person name="Lee J."/>
            <person name="Park M."/>
            <person name="Lee H.A."/>
            <person name="Lee H.Y."/>
            <person name="Lee Y."/>
            <person name="Oh S."/>
            <person name="Lee J.H."/>
            <person name="Choi E."/>
            <person name="Choi E."/>
            <person name="Lee S.E."/>
            <person name="Jeon J."/>
            <person name="Kim H."/>
            <person name="Choi G."/>
            <person name="Song H."/>
            <person name="Lee J."/>
            <person name="Lee S.C."/>
            <person name="Kwon J.K."/>
            <person name="Lee H.Y."/>
            <person name="Koo N."/>
            <person name="Hong Y."/>
            <person name="Kim R.W."/>
            <person name="Kang W.H."/>
            <person name="Huh J.H."/>
            <person name="Kang B.C."/>
            <person name="Yang T.J."/>
            <person name="Lee Y.H."/>
            <person name="Bennetzen J.L."/>
            <person name="Choi D."/>
        </authorList>
    </citation>
    <scope>NUCLEOTIDE SEQUENCE [LARGE SCALE GENOMIC DNA]</scope>
    <source>
        <strain evidence="2">cv. CM334</strain>
    </source>
</reference>
<dbReference type="Gene3D" id="3.30.310.80">
    <property type="entry name" value="Kinase associated domain 1, KA1"/>
    <property type="match status" value="1"/>
</dbReference>
<sequence length="70" mass="8227">MKRSKEGRKGKLAIDAEIFEIMPVFHVVEVKKTQEILHNNRKSCDQGLKPIVWTWQGNEQQHVENQEIKT</sequence>
<dbReference type="AlphaFoldDB" id="A0A2G2ZLD3"/>
<evidence type="ECO:0000313" key="2">
    <source>
        <dbReference type="Proteomes" id="UP000222542"/>
    </source>
</evidence>
<dbReference type="EMBL" id="AYRZ02000004">
    <property type="protein sequence ID" value="PHT82792.1"/>
    <property type="molecule type" value="Genomic_DNA"/>
</dbReference>
<protein>
    <submittedName>
        <fullName evidence="1">Uncharacterized protein</fullName>
    </submittedName>
</protein>
<organism evidence="1 2">
    <name type="scientific">Capsicum annuum</name>
    <name type="common">Capsicum pepper</name>
    <dbReference type="NCBI Taxonomy" id="4072"/>
    <lineage>
        <taxon>Eukaryota</taxon>
        <taxon>Viridiplantae</taxon>
        <taxon>Streptophyta</taxon>
        <taxon>Embryophyta</taxon>
        <taxon>Tracheophyta</taxon>
        <taxon>Spermatophyta</taxon>
        <taxon>Magnoliopsida</taxon>
        <taxon>eudicotyledons</taxon>
        <taxon>Gunneridae</taxon>
        <taxon>Pentapetalae</taxon>
        <taxon>asterids</taxon>
        <taxon>lamiids</taxon>
        <taxon>Solanales</taxon>
        <taxon>Solanaceae</taxon>
        <taxon>Solanoideae</taxon>
        <taxon>Capsiceae</taxon>
        <taxon>Capsicum</taxon>
    </lineage>
</organism>
<comment type="caution">
    <text evidence="1">The sequence shown here is derived from an EMBL/GenBank/DDBJ whole genome shotgun (WGS) entry which is preliminary data.</text>
</comment>
<accession>A0A2G2ZLD3</accession>
<reference evidence="1 2" key="1">
    <citation type="journal article" date="2014" name="Nat. Genet.">
        <title>Genome sequence of the hot pepper provides insights into the evolution of pungency in Capsicum species.</title>
        <authorList>
            <person name="Kim S."/>
            <person name="Park M."/>
            <person name="Yeom S.I."/>
            <person name="Kim Y.M."/>
            <person name="Lee J.M."/>
            <person name="Lee H.A."/>
            <person name="Seo E."/>
            <person name="Choi J."/>
            <person name="Cheong K."/>
            <person name="Kim K.T."/>
            <person name="Jung K."/>
            <person name="Lee G.W."/>
            <person name="Oh S.K."/>
            <person name="Bae C."/>
            <person name="Kim S.B."/>
            <person name="Lee H.Y."/>
            <person name="Kim S.Y."/>
            <person name="Kim M.S."/>
            <person name="Kang B.C."/>
            <person name="Jo Y.D."/>
            <person name="Yang H.B."/>
            <person name="Jeong H.J."/>
            <person name="Kang W.H."/>
            <person name="Kwon J.K."/>
            <person name="Shin C."/>
            <person name="Lim J.Y."/>
            <person name="Park J.H."/>
            <person name="Huh J.H."/>
            <person name="Kim J.S."/>
            <person name="Kim B.D."/>
            <person name="Cohen O."/>
            <person name="Paran I."/>
            <person name="Suh M.C."/>
            <person name="Lee S.B."/>
            <person name="Kim Y.K."/>
            <person name="Shin Y."/>
            <person name="Noh S.J."/>
            <person name="Park J."/>
            <person name="Seo Y.S."/>
            <person name="Kwon S.Y."/>
            <person name="Kim H.A."/>
            <person name="Park J.M."/>
            <person name="Kim H.J."/>
            <person name="Choi S.B."/>
            <person name="Bosland P.W."/>
            <person name="Reeves G."/>
            <person name="Jo S.H."/>
            <person name="Lee B.W."/>
            <person name="Cho H.T."/>
            <person name="Choi H.S."/>
            <person name="Lee M.S."/>
            <person name="Yu Y."/>
            <person name="Do Choi Y."/>
            <person name="Park B.S."/>
            <person name="van Deynze A."/>
            <person name="Ashrafi H."/>
            <person name="Hill T."/>
            <person name="Kim W.T."/>
            <person name="Pai H.S."/>
            <person name="Ahn H.K."/>
            <person name="Yeam I."/>
            <person name="Giovannoni J.J."/>
            <person name="Rose J.K."/>
            <person name="Sorensen I."/>
            <person name="Lee S.J."/>
            <person name="Kim R.W."/>
            <person name="Choi I.Y."/>
            <person name="Choi B.S."/>
            <person name="Lim J.S."/>
            <person name="Lee Y.H."/>
            <person name="Choi D."/>
        </authorList>
    </citation>
    <scope>NUCLEOTIDE SEQUENCE [LARGE SCALE GENOMIC DNA]</scope>
    <source>
        <strain evidence="2">cv. CM334</strain>
    </source>
</reference>
<name>A0A2G2ZLD3_CAPAN</name>
<gene>
    <name evidence="1" type="ORF">T459_11235</name>
</gene>